<feature type="region of interest" description="Disordered" evidence="1">
    <location>
        <begin position="1"/>
        <end position="86"/>
    </location>
</feature>
<evidence type="ECO:0000313" key="2">
    <source>
        <dbReference type="EMBL" id="PQJ10011.1"/>
    </source>
</evidence>
<gene>
    <name evidence="2" type="ORF">CJD36_015035</name>
</gene>
<feature type="compositionally biased region" description="Acidic residues" evidence="1">
    <location>
        <begin position="36"/>
        <end position="68"/>
    </location>
</feature>
<reference evidence="2 3" key="1">
    <citation type="submission" date="2018-01" db="EMBL/GenBank/DDBJ databases">
        <title>A novel member of the phylum Bacteroidetes isolated from glacier ice.</title>
        <authorList>
            <person name="Liu Q."/>
            <person name="Xin Y.-H."/>
        </authorList>
    </citation>
    <scope>NUCLEOTIDE SEQUENCE [LARGE SCALE GENOMIC DNA]</scope>
    <source>
        <strain evidence="2 3">RB1R16</strain>
    </source>
</reference>
<name>A0A2S7STR5_9BACT</name>
<organism evidence="2 3">
    <name type="scientific">Flavipsychrobacter stenotrophus</name>
    <dbReference type="NCBI Taxonomy" id="2077091"/>
    <lineage>
        <taxon>Bacteria</taxon>
        <taxon>Pseudomonadati</taxon>
        <taxon>Bacteroidota</taxon>
        <taxon>Chitinophagia</taxon>
        <taxon>Chitinophagales</taxon>
        <taxon>Chitinophagaceae</taxon>
        <taxon>Flavipsychrobacter</taxon>
    </lineage>
</organism>
<comment type="caution">
    <text evidence="2">The sequence shown here is derived from an EMBL/GenBank/DDBJ whole genome shotgun (WGS) entry which is preliminary data.</text>
</comment>
<dbReference type="AlphaFoldDB" id="A0A2S7STR5"/>
<sequence length="86" mass="9531">MSVNIGNNEAEQFSNYRKTIDGTDEKGKTEGSSYEVPEDITSDDDDDVVDTDNPDTEAEDEIEEEEFKEEINHNFPLSGGGTPLDV</sequence>
<keyword evidence="3" id="KW-1185">Reference proteome</keyword>
<dbReference type="Proteomes" id="UP000239872">
    <property type="component" value="Unassembled WGS sequence"/>
</dbReference>
<dbReference type="RefSeq" id="WP_105040020.1">
    <property type="nucleotide sequence ID" value="NZ_PPSL01000004.1"/>
</dbReference>
<dbReference type="EMBL" id="PPSL01000004">
    <property type="protein sequence ID" value="PQJ10011.1"/>
    <property type="molecule type" value="Genomic_DNA"/>
</dbReference>
<feature type="compositionally biased region" description="Basic and acidic residues" evidence="1">
    <location>
        <begin position="18"/>
        <end position="29"/>
    </location>
</feature>
<evidence type="ECO:0000256" key="1">
    <source>
        <dbReference type="SAM" id="MobiDB-lite"/>
    </source>
</evidence>
<protein>
    <submittedName>
        <fullName evidence="2">Uncharacterized protein</fullName>
    </submittedName>
</protein>
<feature type="compositionally biased region" description="Polar residues" evidence="1">
    <location>
        <begin position="1"/>
        <end position="17"/>
    </location>
</feature>
<accession>A0A2S7STR5</accession>
<proteinExistence type="predicted"/>
<evidence type="ECO:0000313" key="3">
    <source>
        <dbReference type="Proteomes" id="UP000239872"/>
    </source>
</evidence>